<proteinExistence type="predicted"/>
<feature type="transmembrane region" description="Helical" evidence="1">
    <location>
        <begin position="108"/>
        <end position="132"/>
    </location>
</feature>
<organism evidence="2 3">
    <name type="scientific">Gimesia panareensis</name>
    <dbReference type="NCBI Taxonomy" id="2527978"/>
    <lineage>
        <taxon>Bacteria</taxon>
        <taxon>Pseudomonadati</taxon>
        <taxon>Planctomycetota</taxon>
        <taxon>Planctomycetia</taxon>
        <taxon>Planctomycetales</taxon>
        <taxon>Planctomycetaceae</taxon>
        <taxon>Gimesia</taxon>
    </lineage>
</organism>
<evidence type="ECO:0000313" key="3">
    <source>
        <dbReference type="Proteomes" id="UP000320839"/>
    </source>
</evidence>
<dbReference type="Proteomes" id="UP000320839">
    <property type="component" value="Chromosome"/>
</dbReference>
<keyword evidence="1" id="KW-0812">Transmembrane</keyword>
<dbReference type="RefSeq" id="WP_145457617.1">
    <property type="nucleotide sequence ID" value="NZ_CP036317.1"/>
</dbReference>
<feature type="transmembrane region" description="Helical" evidence="1">
    <location>
        <begin position="46"/>
        <end position="65"/>
    </location>
</feature>
<feature type="transmembrane region" description="Helical" evidence="1">
    <location>
        <begin position="7"/>
        <end position="26"/>
    </location>
</feature>
<protein>
    <submittedName>
        <fullName evidence="2">Uncharacterized protein</fullName>
    </submittedName>
</protein>
<sequence length="147" mass="16436">MLDFKKIVLGTFGYAAVTFPLAYVWHLVAFKTTYEKLGYISREEPIIVFGFFAILLQGALLALIYPFLCRGMSIIKGAVTMALVMGIYHWTMHVLAAAAKQQLEPLSLWFGVETAYLAIQFTLAGLLLALIYRKPQQENIKSDPALS</sequence>
<name>A0A518FTH0_9PLAN</name>
<feature type="transmembrane region" description="Helical" evidence="1">
    <location>
        <begin position="77"/>
        <end position="96"/>
    </location>
</feature>
<keyword evidence="1" id="KW-0472">Membrane</keyword>
<keyword evidence="1" id="KW-1133">Transmembrane helix</keyword>
<gene>
    <name evidence="2" type="ORF">Pan153_43080</name>
</gene>
<dbReference type="EMBL" id="CP036317">
    <property type="protein sequence ID" value="QDV19642.1"/>
    <property type="molecule type" value="Genomic_DNA"/>
</dbReference>
<evidence type="ECO:0000256" key="1">
    <source>
        <dbReference type="SAM" id="Phobius"/>
    </source>
</evidence>
<dbReference type="AlphaFoldDB" id="A0A518FTH0"/>
<evidence type="ECO:0000313" key="2">
    <source>
        <dbReference type="EMBL" id="QDV19642.1"/>
    </source>
</evidence>
<accession>A0A518FTH0</accession>
<reference evidence="2 3" key="1">
    <citation type="submission" date="2019-02" db="EMBL/GenBank/DDBJ databases">
        <title>Deep-cultivation of Planctomycetes and their phenomic and genomic characterization uncovers novel biology.</title>
        <authorList>
            <person name="Wiegand S."/>
            <person name="Jogler M."/>
            <person name="Boedeker C."/>
            <person name="Pinto D."/>
            <person name="Vollmers J."/>
            <person name="Rivas-Marin E."/>
            <person name="Kohn T."/>
            <person name="Peeters S.H."/>
            <person name="Heuer A."/>
            <person name="Rast P."/>
            <person name="Oberbeckmann S."/>
            <person name="Bunk B."/>
            <person name="Jeske O."/>
            <person name="Meyerdierks A."/>
            <person name="Storesund J.E."/>
            <person name="Kallscheuer N."/>
            <person name="Luecker S."/>
            <person name="Lage O.M."/>
            <person name="Pohl T."/>
            <person name="Merkel B.J."/>
            <person name="Hornburger P."/>
            <person name="Mueller R.-W."/>
            <person name="Bruemmer F."/>
            <person name="Labrenz M."/>
            <person name="Spormann A.M."/>
            <person name="Op den Camp H."/>
            <person name="Overmann J."/>
            <person name="Amann R."/>
            <person name="Jetten M.S.M."/>
            <person name="Mascher T."/>
            <person name="Medema M.H."/>
            <person name="Devos D.P."/>
            <person name="Kaster A.-K."/>
            <person name="Ovreas L."/>
            <person name="Rohde M."/>
            <person name="Galperin M.Y."/>
            <person name="Jogler C."/>
        </authorList>
    </citation>
    <scope>NUCLEOTIDE SEQUENCE [LARGE SCALE GENOMIC DNA]</scope>
    <source>
        <strain evidence="2 3">Pan153</strain>
    </source>
</reference>
<dbReference type="OrthoDB" id="7062900at2"/>